<dbReference type="GO" id="GO:1902600">
    <property type="term" value="P:proton transmembrane transport"/>
    <property type="evidence" value="ECO:0007669"/>
    <property type="project" value="InterPro"/>
</dbReference>
<keyword evidence="2 5" id="KW-0812">Transmembrane</keyword>
<evidence type="ECO:0000256" key="2">
    <source>
        <dbReference type="ARBA" id="ARBA00022692"/>
    </source>
</evidence>
<feature type="transmembrane region" description="Helical" evidence="5">
    <location>
        <begin position="371"/>
        <end position="388"/>
    </location>
</feature>
<dbReference type="PANTHER" id="PTHR43021">
    <property type="entry name" value="NA(+)/H(+) ANTIPORTER-RELATED"/>
    <property type="match status" value="1"/>
</dbReference>
<evidence type="ECO:0000256" key="3">
    <source>
        <dbReference type="ARBA" id="ARBA00022989"/>
    </source>
</evidence>
<feature type="transmembrane region" description="Helical" evidence="5">
    <location>
        <begin position="46"/>
        <end position="64"/>
    </location>
</feature>
<dbReference type="STRING" id="596324.TREVI0001_1986"/>
<evidence type="ECO:0000256" key="1">
    <source>
        <dbReference type="ARBA" id="ARBA00004141"/>
    </source>
</evidence>
<dbReference type="GeneID" id="301460856"/>
<dbReference type="Proteomes" id="UP000004509">
    <property type="component" value="Unassembled WGS sequence"/>
</dbReference>
<feature type="transmembrane region" description="Helical" evidence="5">
    <location>
        <begin position="204"/>
        <end position="225"/>
    </location>
</feature>
<dbReference type="AlphaFoldDB" id="C8PRI9"/>
<evidence type="ECO:0000256" key="5">
    <source>
        <dbReference type="SAM" id="Phobius"/>
    </source>
</evidence>
<dbReference type="InterPro" id="IPR006153">
    <property type="entry name" value="Cation/H_exchanger_TM"/>
</dbReference>
<feature type="transmembrane region" description="Helical" evidence="5">
    <location>
        <begin position="16"/>
        <end position="34"/>
    </location>
</feature>
<evidence type="ECO:0000313" key="8">
    <source>
        <dbReference type="Proteomes" id="UP000004509"/>
    </source>
</evidence>
<name>C8PRI9_9SPIR</name>
<sequence>MNIIDFIYNIVKGLNLPTTILISFALILISGFLVTRFTKKLQLPKVSGYILAGILIGPSGLHLIHRDFIANLDVISVIALSFIAFDMGRYFKRSDGKKEIENVVFITLCESLLAGCLVTIVMLSVFKMRLSFSLLLGAIATATAPASTIMTIKEYNGKGPFVDLLLRITAFDDVVCLFVFSIMVAVVNAQESDVFNIMSIAEPIALNAAMLILGFFTALCMEFLITEKRSFDNRLILAVAFLFLISGICSYFDVSPLLACMVCGAVYYNRTNDKTLFDQMNNFSPPVMSSFFIISGMNMDLSIIVTAGIIGVAYFFIRIIGKYIGAYTSCKILSIDKKITDNMGFALMPQAGVAIGLAFMGKAMLPEKDGLILFNIILASSVLYELMGPVTAKIALIRSGAINPESFKKPIK</sequence>
<dbReference type="Pfam" id="PF00999">
    <property type="entry name" value="Na_H_Exchanger"/>
    <property type="match status" value="1"/>
</dbReference>
<proteinExistence type="predicted"/>
<feature type="transmembrane region" description="Helical" evidence="5">
    <location>
        <begin position="288"/>
        <end position="317"/>
    </location>
</feature>
<accession>C8PRI9</accession>
<feature type="transmembrane region" description="Helical" evidence="5">
    <location>
        <begin position="103"/>
        <end position="126"/>
    </location>
</feature>
<dbReference type="RefSeq" id="WP_006189205.1">
    <property type="nucleotide sequence ID" value="NZ_ACYH01000045.1"/>
</dbReference>
<dbReference type="GO" id="GO:0016020">
    <property type="term" value="C:membrane"/>
    <property type="evidence" value="ECO:0007669"/>
    <property type="project" value="UniProtKB-SubCell"/>
</dbReference>
<organism evidence="7 8">
    <name type="scientific">Treponema vincentii ATCC 35580</name>
    <dbReference type="NCBI Taxonomy" id="596324"/>
    <lineage>
        <taxon>Bacteria</taxon>
        <taxon>Pseudomonadati</taxon>
        <taxon>Spirochaetota</taxon>
        <taxon>Spirochaetia</taxon>
        <taxon>Spirochaetales</taxon>
        <taxon>Treponemataceae</taxon>
        <taxon>Treponema</taxon>
    </lineage>
</organism>
<comment type="subcellular location">
    <subcellularLocation>
        <location evidence="1">Membrane</location>
        <topology evidence="1">Multi-pass membrane protein</topology>
    </subcellularLocation>
</comment>
<evidence type="ECO:0000259" key="6">
    <source>
        <dbReference type="Pfam" id="PF00999"/>
    </source>
</evidence>
<dbReference type="eggNOG" id="COG0475">
    <property type="taxonomic scope" value="Bacteria"/>
</dbReference>
<gene>
    <name evidence="7" type="ORF">TREVI0001_1986</name>
</gene>
<evidence type="ECO:0000313" key="7">
    <source>
        <dbReference type="EMBL" id="EEV19956.1"/>
    </source>
</evidence>
<dbReference type="EMBL" id="ACYH01000045">
    <property type="protein sequence ID" value="EEV19956.1"/>
    <property type="molecule type" value="Genomic_DNA"/>
</dbReference>
<feature type="transmembrane region" description="Helical" evidence="5">
    <location>
        <begin position="237"/>
        <end position="268"/>
    </location>
</feature>
<feature type="transmembrane region" description="Helical" evidence="5">
    <location>
        <begin position="132"/>
        <end position="152"/>
    </location>
</feature>
<dbReference type="InterPro" id="IPR038770">
    <property type="entry name" value="Na+/solute_symporter_sf"/>
</dbReference>
<feature type="transmembrane region" description="Helical" evidence="5">
    <location>
        <begin position="70"/>
        <end position="91"/>
    </location>
</feature>
<feature type="transmembrane region" description="Helical" evidence="5">
    <location>
        <begin position="345"/>
        <end position="365"/>
    </location>
</feature>
<dbReference type="PANTHER" id="PTHR43021:SF2">
    <property type="entry name" value="CATION_H+ EXCHANGER DOMAIN-CONTAINING PROTEIN"/>
    <property type="match status" value="1"/>
</dbReference>
<dbReference type="GO" id="GO:0015297">
    <property type="term" value="F:antiporter activity"/>
    <property type="evidence" value="ECO:0007669"/>
    <property type="project" value="InterPro"/>
</dbReference>
<protein>
    <submittedName>
        <fullName evidence="7">Transporter, CPA2 family</fullName>
    </submittedName>
</protein>
<feature type="transmembrane region" description="Helical" evidence="5">
    <location>
        <begin position="164"/>
        <end position="184"/>
    </location>
</feature>
<dbReference type="Gene3D" id="1.20.1530.20">
    <property type="match status" value="1"/>
</dbReference>
<keyword evidence="3 5" id="KW-1133">Transmembrane helix</keyword>
<feature type="domain" description="Cation/H+ exchanger transmembrane" evidence="6">
    <location>
        <begin position="30"/>
        <end position="378"/>
    </location>
</feature>
<dbReference type="OrthoDB" id="9778229at2"/>
<evidence type="ECO:0000256" key="4">
    <source>
        <dbReference type="ARBA" id="ARBA00023136"/>
    </source>
</evidence>
<keyword evidence="4 5" id="KW-0472">Membrane</keyword>
<reference evidence="7 8" key="1">
    <citation type="submission" date="2009-07" db="EMBL/GenBank/DDBJ databases">
        <authorList>
            <person name="Madupu R."/>
            <person name="Sebastian Y."/>
            <person name="Durkin A.S."/>
            <person name="Torralba M."/>
            <person name="Methe B."/>
            <person name="Sutton G.G."/>
            <person name="Strausberg R.L."/>
            <person name="Nelson K.E."/>
        </authorList>
    </citation>
    <scope>NUCLEOTIDE SEQUENCE [LARGE SCALE GENOMIC DNA]</scope>
    <source>
        <strain evidence="7 8">ATCC 35580</strain>
    </source>
</reference>
<comment type="caution">
    <text evidence="7">The sequence shown here is derived from an EMBL/GenBank/DDBJ whole genome shotgun (WGS) entry which is preliminary data.</text>
</comment>